<feature type="region of interest" description="Disordered" evidence="1">
    <location>
        <begin position="44"/>
        <end position="92"/>
    </location>
</feature>
<evidence type="ECO:0000313" key="2">
    <source>
        <dbReference type="EMBL" id="KNE98286.1"/>
    </source>
</evidence>
<keyword evidence="3" id="KW-1185">Reference proteome</keyword>
<gene>
    <name evidence="2" type="ORF">PSTG_08362</name>
</gene>
<protein>
    <submittedName>
        <fullName evidence="2">Uncharacterized protein</fullName>
    </submittedName>
</protein>
<evidence type="ECO:0000313" key="3">
    <source>
        <dbReference type="Proteomes" id="UP000054564"/>
    </source>
</evidence>
<evidence type="ECO:0000256" key="1">
    <source>
        <dbReference type="SAM" id="MobiDB-lite"/>
    </source>
</evidence>
<name>A0A0L0VGE1_9BASI</name>
<sequence>MVDWEESGKHSYKWPTKMISKEESKIFQLAGNLVKQTRIIKSGSTNIKNNQTENGPEKFNESTKREPSLEQEENNPKKVKLVDGSIGTSEAQ</sequence>
<feature type="compositionally biased region" description="Basic and acidic residues" evidence="1">
    <location>
        <begin position="55"/>
        <end position="68"/>
    </location>
</feature>
<feature type="compositionally biased region" description="Polar residues" evidence="1">
    <location>
        <begin position="44"/>
        <end position="54"/>
    </location>
</feature>
<organism evidence="2 3">
    <name type="scientific">Puccinia striiformis f. sp. tritici PST-78</name>
    <dbReference type="NCBI Taxonomy" id="1165861"/>
    <lineage>
        <taxon>Eukaryota</taxon>
        <taxon>Fungi</taxon>
        <taxon>Dikarya</taxon>
        <taxon>Basidiomycota</taxon>
        <taxon>Pucciniomycotina</taxon>
        <taxon>Pucciniomycetes</taxon>
        <taxon>Pucciniales</taxon>
        <taxon>Pucciniaceae</taxon>
        <taxon>Puccinia</taxon>
    </lineage>
</organism>
<dbReference type="Proteomes" id="UP000054564">
    <property type="component" value="Unassembled WGS sequence"/>
</dbReference>
<dbReference type="STRING" id="1165861.A0A0L0VGE1"/>
<proteinExistence type="predicted"/>
<dbReference type="AlphaFoldDB" id="A0A0L0VGE1"/>
<reference evidence="3" key="1">
    <citation type="submission" date="2014-03" db="EMBL/GenBank/DDBJ databases">
        <title>The Genome Sequence of Puccinia striiformis f. sp. tritici PST-78.</title>
        <authorList>
            <consortium name="The Broad Institute Genome Sequencing Platform"/>
            <person name="Cuomo C."/>
            <person name="Hulbert S."/>
            <person name="Chen X."/>
            <person name="Walker B."/>
            <person name="Young S.K."/>
            <person name="Zeng Q."/>
            <person name="Gargeya S."/>
            <person name="Fitzgerald M."/>
            <person name="Haas B."/>
            <person name="Abouelleil A."/>
            <person name="Alvarado L."/>
            <person name="Arachchi H.M."/>
            <person name="Berlin A.M."/>
            <person name="Chapman S.B."/>
            <person name="Goldberg J."/>
            <person name="Griggs A."/>
            <person name="Gujja S."/>
            <person name="Hansen M."/>
            <person name="Howarth C."/>
            <person name="Imamovic A."/>
            <person name="Larimer J."/>
            <person name="McCowan C."/>
            <person name="Montmayeur A."/>
            <person name="Murphy C."/>
            <person name="Neiman D."/>
            <person name="Pearson M."/>
            <person name="Priest M."/>
            <person name="Roberts A."/>
            <person name="Saif S."/>
            <person name="Shea T."/>
            <person name="Sisk P."/>
            <person name="Sykes S."/>
            <person name="Wortman J."/>
            <person name="Nusbaum C."/>
            <person name="Birren B."/>
        </authorList>
    </citation>
    <scope>NUCLEOTIDE SEQUENCE [LARGE SCALE GENOMIC DNA]</scope>
    <source>
        <strain evidence="3">race PST-78</strain>
    </source>
</reference>
<dbReference type="EMBL" id="AJIL01000058">
    <property type="protein sequence ID" value="KNE98286.1"/>
    <property type="molecule type" value="Genomic_DNA"/>
</dbReference>
<comment type="caution">
    <text evidence="2">The sequence shown here is derived from an EMBL/GenBank/DDBJ whole genome shotgun (WGS) entry which is preliminary data.</text>
</comment>
<accession>A0A0L0VGE1</accession>